<feature type="compositionally biased region" description="Basic and acidic residues" evidence="2">
    <location>
        <begin position="22"/>
        <end position="32"/>
    </location>
</feature>
<sequence>MLLSHLLAIASVASGTVGAGGGRDRAAADRPGAHVPEADTNTNTNTGAAAAAGTGGDAAAGPGDFAERVLDVVERIPPGRVMSYGDVAEYLEEAGPRQVGRVMSMWGGAVPWWRVIRADGRPPPGLEVEALRNYAAEATPLRPNAGRVDMRRARWDGA</sequence>
<proteinExistence type="predicted"/>
<dbReference type="SUPFAM" id="SSF46767">
    <property type="entry name" value="Methylated DNA-protein cysteine methyltransferase, C-terminal domain"/>
    <property type="match status" value="1"/>
</dbReference>
<dbReference type="PANTHER" id="PTHR42942:SF1">
    <property type="entry name" value="ALKYLTRANSFERASE-LIKE PROTEIN 1"/>
    <property type="match status" value="1"/>
</dbReference>
<evidence type="ECO:0000256" key="2">
    <source>
        <dbReference type="SAM" id="MobiDB-lite"/>
    </source>
</evidence>
<evidence type="ECO:0000256" key="1">
    <source>
        <dbReference type="ARBA" id="ARBA00022763"/>
    </source>
</evidence>
<dbReference type="InterPro" id="IPR052520">
    <property type="entry name" value="ATL_DNA_repair"/>
</dbReference>
<feature type="domain" description="Methylated-DNA-[protein]-cysteine S-methyltransferase DNA binding" evidence="3">
    <location>
        <begin position="64"/>
        <end position="121"/>
    </location>
</feature>
<evidence type="ECO:0000313" key="4">
    <source>
        <dbReference type="EMBL" id="MBB4929896.1"/>
    </source>
</evidence>
<keyword evidence="5" id="KW-1185">Reference proteome</keyword>
<protein>
    <submittedName>
        <fullName evidence="4">Alkylated DNA nucleotide flippase Atl1</fullName>
    </submittedName>
</protein>
<reference evidence="4 5" key="1">
    <citation type="submission" date="2020-08" db="EMBL/GenBank/DDBJ databases">
        <title>Sequencing the genomes of 1000 actinobacteria strains.</title>
        <authorList>
            <person name="Klenk H.-P."/>
        </authorList>
    </citation>
    <scope>NUCLEOTIDE SEQUENCE [LARGE SCALE GENOMIC DNA]</scope>
    <source>
        <strain evidence="4 5">DSM 102030</strain>
    </source>
</reference>
<dbReference type="InterPro" id="IPR036217">
    <property type="entry name" value="MethylDNA_cys_MeTrfase_DNAb"/>
</dbReference>
<feature type="compositionally biased region" description="Low complexity" evidence="2">
    <location>
        <begin position="38"/>
        <end position="52"/>
    </location>
</feature>
<comment type="caution">
    <text evidence="4">The sequence shown here is derived from an EMBL/GenBank/DDBJ whole genome shotgun (WGS) entry which is preliminary data.</text>
</comment>
<keyword evidence="1" id="KW-0227">DNA damage</keyword>
<dbReference type="InterPro" id="IPR036388">
    <property type="entry name" value="WH-like_DNA-bd_sf"/>
</dbReference>
<dbReference type="Gene3D" id="1.10.10.10">
    <property type="entry name" value="Winged helix-like DNA-binding domain superfamily/Winged helix DNA-binding domain"/>
    <property type="match status" value="1"/>
</dbReference>
<dbReference type="EMBL" id="JACHJT010000001">
    <property type="protein sequence ID" value="MBB4929896.1"/>
    <property type="molecule type" value="Genomic_DNA"/>
</dbReference>
<dbReference type="Proteomes" id="UP000523007">
    <property type="component" value="Unassembled WGS sequence"/>
</dbReference>
<dbReference type="AlphaFoldDB" id="A0A7W7W0R4"/>
<feature type="region of interest" description="Disordered" evidence="2">
    <location>
        <begin position="16"/>
        <end position="61"/>
    </location>
</feature>
<name>A0A7W7W0R4_9ACTN</name>
<gene>
    <name evidence="4" type="ORF">F4561_000716</name>
</gene>
<dbReference type="PANTHER" id="PTHR42942">
    <property type="entry name" value="6-O-METHYLGUANINE DNA METHYLTRANSFERASE"/>
    <property type="match status" value="1"/>
</dbReference>
<dbReference type="GO" id="GO:0006281">
    <property type="term" value="P:DNA repair"/>
    <property type="evidence" value="ECO:0007669"/>
    <property type="project" value="InterPro"/>
</dbReference>
<accession>A0A7W7W0R4</accession>
<evidence type="ECO:0000313" key="5">
    <source>
        <dbReference type="Proteomes" id="UP000523007"/>
    </source>
</evidence>
<organism evidence="4 5">
    <name type="scientific">Lipingzhangella halophila</name>
    <dbReference type="NCBI Taxonomy" id="1783352"/>
    <lineage>
        <taxon>Bacteria</taxon>
        <taxon>Bacillati</taxon>
        <taxon>Actinomycetota</taxon>
        <taxon>Actinomycetes</taxon>
        <taxon>Streptosporangiales</taxon>
        <taxon>Nocardiopsidaceae</taxon>
        <taxon>Lipingzhangella</taxon>
    </lineage>
</organism>
<dbReference type="GO" id="GO:0003824">
    <property type="term" value="F:catalytic activity"/>
    <property type="evidence" value="ECO:0007669"/>
    <property type="project" value="InterPro"/>
</dbReference>
<dbReference type="CDD" id="cd06445">
    <property type="entry name" value="ATase"/>
    <property type="match status" value="1"/>
</dbReference>
<evidence type="ECO:0000259" key="3">
    <source>
        <dbReference type="Pfam" id="PF01035"/>
    </source>
</evidence>
<dbReference type="InterPro" id="IPR014048">
    <property type="entry name" value="MethylDNA_cys_MeTrfase_DNA-bd"/>
</dbReference>
<dbReference type="Pfam" id="PF01035">
    <property type="entry name" value="DNA_binding_1"/>
    <property type="match status" value="1"/>
</dbReference>